<dbReference type="SUPFAM" id="SSF56112">
    <property type="entry name" value="Protein kinase-like (PK-like)"/>
    <property type="match status" value="1"/>
</dbReference>
<organism evidence="9 10">
    <name type="scientific">Lodderomyces beijingensis</name>
    <dbReference type="NCBI Taxonomy" id="1775926"/>
    <lineage>
        <taxon>Eukaryota</taxon>
        <taxon>Fungi</taxon>
        <taxon>Dikarya</taxon>
        <taxon>Ascomycota</taxon>
        <taxon>Saccharomycotina</taxon>
        <taxon>Pichiomycetes</taxon>
        <taxon>Debaryomycetaceae</taxon>
        <taxon>Candida/Lodderomyces clade</taxon>
        <taxon>Lodderomyces</taxon>
    </lineage>
</organism>
<evidence type="ECO:0000256" key="6">
    <source>
        <dbReference type="SAM" id="MobiDB-lite"/>
    </source>
</evidence>
<dbReference type="PROSITE" id="PS00108">
    <property type="entry name" value="PROTEIN_KINASE_ST"/>
    <property type="match status" value="1"/>
</dbReference>
<keyword evidence="5" id="KW-0067">ATP-binding</keyword>
<evidence type="ECO:0000259" key="7">
    <source>
        <dbReference type="PROSITE" id="PS50011"/>
    </source>
</evidence>
<dbReference type="RefSeq" id="XP_066827522.1">
    <property type="nucleotide sequence ID" value="XM_066976216.1"/>
</dbReference>
<sequence length="524" mass="60277">MADIFDMDGYEHQQQLNSGFSKLQLEPNGHQQPVQLNYKLLDNDNDDDDDGDNSRNGHVLTDDTEEYDTVREYFPSKSKPISIDANQHSSLSIPSIQTMNSKPRPRRKSSIVSSYEIKIGQEDYISSSLVVDNTPKIKGTPENQGFVAPYKPKLSDFEPIKVLGKGSYGKVLLVREVRTGRLFASKQLLKASLIINQEESDQAEDSGSDSGCGGPKIDTRNYQRTLSEKQILEIVNHPNIVKLYYAFQDNNKLYLILEYLQGGELFHHLSMEKFMSERNAAYYIAQISLALHYLHTRIHVIYRDLKPENCMLNSRGHLVLTDFGLSKVAPDSKSKLNSMTGTIQYMAPEVIEGQEYDYIVDWWSLGCVAFDLLTGSPPFPGTNAQRVLQKIRNFKKNLKFPFYLSSDAKDLLRKLLSVNPDKRLNVDVEWDKFKKHNFFRYVDWKKLEKIDEGDEILPPILPIITDPILAENFDSEFTEMDFTPHHQTRYLSQRETFYMKDFSYINPNFLDSLQTNGEEETIIE</sequence>
<keyword evidence="4" id="KW-0418">Kinase</keyword>
<proteinExistence type="predicted"/>
<dbReference type="PROSITE" id="PS51285">
    <property type="entry name" value="AGC_KINASE_CTER"/>
    <property type="match status" value="1"/>
</dbReference>
<gene>
    <name evidence="9" type="ORF">LODBEIA_P05840</name>
</gene>
<reference evidence="9 10" key="1">
    <citation type="submission" date="2024-03" db="EMBL/GenBank/DDBJ databases">
        <authorList>
            <person name="Brejova B."/>
        </authorList>
    </citation>
    <scope>NUCLEOTIDE SEQUENCE [LARGE SCALE GENOMIC DNA]</scope>
    <source>
        <strain evidence="9 10">CBS 14171</strain>
    </source>
</reference>
<feature type="domain" description="Protein kinase" evidence="7">
    <location>
        <begin position="157"/>
        <end position="439"/>
    </location>
</feature>
<feature type="domain" description="AGC-kinase C-terminal" evidence="8">
    <location>
        <begin position="440"/>
        <end position="514"/>
    </location>
</feature>
<evidence type="ECO:0000313" key="9">
    <source>
        <dbReference type="EMBL" id="CAK9436005.1"/>
    </source>
</evidence>
<evidence type="ECO:0000256" key="5">
    <source>
        <dbReference type="ARBA" id="ARBA00022840"/>
    </source>
</evidence>
<dbReference type="PROSITE" id="PS50011">
    <property type="entry name" value="PROTEIN_KINASE_DOM"/>
    <property type="match status" value="1"/>
</dbReference>
<evidence type="ECO:0000256" key="1">
    <source>
        <dbReference type="ARBA" id="ARBA00022527"/>
    </source>
</evidence>
<dbReference type="InterPro" id="IPR045270">
    <property type="entry name" value="STKc_AGC"/>
</dbReference>
<dbReference type="InterPro" id="IPR011009">
    <property type="entry name" value="Kinase-like_dom_sf"/>
</dbReference>
<feature type="region of interest" description="Disordered" evidence="6">
    <location>
        <begin position="40"/>
        <end position="66"/>
    </location>
</feature>
<feature type="compositionally biased region" description="Polar residues" evidence="6">
    <location>
        <begin position="84"/>
        <end position="101"/>
    </location>
</feature>
<evidence type="ECO:0000259" key="8">
    <source>
        <dbReference type="PROSITE" id="PS51285"/>
    </source>
</evidence>
<dbReference type="SMART" id="SM00133">
    <property type="entry name" value="S_TK_X"/>
    <property type="match status" value="1"/>
</dbReference>
<evidence type="ECO:0000256" key="3">
    <source>
        <dbReference type="ARBA" id="ARBA00022741"/>
    </source>
</evidence>
<protein>
    <recommendedName>
        <fullName evidence="11">Serine/threonine-protein kinase psk1</fullName>
    </recommendedName>
</protein>
<dbReference type="CDD" id="cd05123">
    <property type="entry name" value="STKc_AGC"/>
    <property type="match status" value="1"/>
</dbReference>
<dbReference type="GeneID" id="92205780"/>
<dbReference type="PANTHER" id="PTHR24351">
    <property type="entry name" value="RIBOSOMAL PROTEIN S6 KINASE"/>
    <property type="match status" value="1"/>
</dbReference>
<dbReference type="InterPro" id="IPR008271">
    <property type="entry name" value="Ser/Thr_kinase_AS"/>
</dbReference>
<dbReference type="InterPro" id="IPR000961">
    <property type="entry name" value="AGC-kinase_C"/>
</dbReference>
<dbReference type="SMART" id="SM00220">
    <property type="entry name" value="S_TKc"/>
    <property type="match status" value="1"/>
</dbReference>
<dbReference type="EMBL" id="OZ022405">
    <property type="protein sequence ID" value="CAK9436005.1"/>
    <property type="molecule type" value="Genomic_DNA"/>
</dbReference>
<dbReference type="Gene3D" id="1.10.510.10">
    <property type="entry name" value="Transferase(Phosphotransferase) domain 1"/>
    <property type="match status" value="1"/>
</dbReference>
<dbReference type="Gene3D" id="3.30.200.20">
    <property type="entry name" value="Phosphorylase Kinase, domain 1"/>
    <property type="match status" value="2"/>
</dbReference>
<dbReference type="InterPro" id="IPR000719">
    <property type="entry name" value="Prot_kinase_dom"/>
</dbReference>
<feature type="region of interest" description="Disordered" evidence="6">
    <location>
        <begin position="200"/>
        <end position="219"/>
    </location>
</feature>
<feature type="region of interest" description="Disordered" evidence="6">
    <location>
        <begin position="78"/>
        <end position="109"/>
    </location>
</feature>
<keyword evidence="3" id="KW-0547">Nucleotide-binding</keyword>
<evidence type="ECO:0008006" key="11">
    <source>
        <dbReference type="Google" id="ProtNLM"/>
    </source>
</evidence>
<keyword evidence="1" id="KW-0723">Serine/threonine-protein kinase</keyword>
<keyword evidence="10" id="KW-1185">Reference proteome</keyword>
<dbReference type="Pfam" id="PF00069">
    <property type="entry name" value="Pkinase"/>
    <property type="match status" value="1"/>
</dbReference>
<name>A0ABP0ZJ50_9ASCO</name>
<evidence type="ECO:0000256" key="4">
    <source>
        <dbReference type="ARBA" id="ARBA00022777"/>
    </source>
</evidence>
<accession>A0ABP0ZJ50</accession>
<keyword evidence="2" id="KW-0808">Transferase</keyword>
<evidence type="ECO:0000256" key="2">
    <source>
        <dbReference type="ARBA" id="ARBA00022679"/>
    </source>
</evidence>
<dbReference type="Proteomes" id="UP001497383">
    <property type="component" value="Chromosome 1"/>
</dbReference>
<evidence type="ECO:0000313" key="10">
    <source>
        <dbReference type="Proteomes" id="UP001497383"/>
    </source>
</evidence>